<dbReference type="EMBL" id="UYSU01036464">
    <property type="protein sequence ID" value="VDL97736.1"/>
    <property type="molecule type" value="Genomic_DNA"/>
</dbReference>
<feature type="compositionally biased region" description="Low complexity" evidence="1">
    <location>
        <begin position="33"/>
        <end position="44"/>
    </location>
</feature>
<sequence>MPKLCQRAHAVNAHSARESVWSDIFELNATTIPQHQPLPHLPQTPRRRPPKPLITASSMPRHPQSTTPSSPRLLRRARQRTQLAPITPFQWPPPTAWPCFLYLYHHRPQYQRWGLGTNLSSLRSHHITHRPDRSLANPSHRDRRTSARSANIHPPHPTQLSTLPPHIH</sequence>
<accession>A0A183T4F3</accession>
<reference evidence="2 3" key="2">
    <citation type="submission" date="2018-11" db="EMBL/GenBank/DDBJ databases">
        <authorList>
            <consortium name="Pathogen Informatics"/>
        </authorList>
    </citation>
    <scope>NUCLEOTIDE SEQUENCE [LARGE SCALE GENOMIC DNA]</scope>
    <source>
        <strain evidence="2 3">NST_G2</strain>
    </source>
</reference>
<evidence type="ECO:0000313" key="3">
    <source>
        <dbReference type="Proteomes" id="UP000275846"/>
    </source>
</evidence>
<protein>
    <submittedName>
        <fullName evidence="4">N-acetyltransferase domain-containing protein</fullName>
    </submittedName>
</protein>
<organism evidence="4">
    <name type="scientific">Schistocephalus solidus</name>
    <name type="common">Tapeworm</name>
    <dbReference type="NCBI Taxonomy" id="70667"/>
    <lineage>
        <taxon>Eukaryota</taxon>
        <taxon>Metazoa</taxon>
        <taxon>Spiralia</taxon>
        <taxon>Lophotrochozoa</taxon>
        <taxon>Platyhelminthes</taxon>
        <taxon>Cestoda</taxon>
        <taxon>Eucestoda</taxon>
        <taxon>Diphyllobothriidea</taxon>
        <taxon>Diphyllobothriidae</taxon>
        <taxon>Schistocephalus</taxon>
    </lineage>
</organism>
<keyword evidence="3" id="KW-1185">Reference proteome</keyword>
<name>A0A183T4F3_SCHSO</name>
<dbReference type="Proteomes" id="UP000275846">
    <property type="component" value="Unassembled WGS sequence"/>
</dbReference>
<evidence type="ECO:0000256" key="1">
    <source>
        <dbReference type="SAM" id="MobiDB-lite"/>
    </source>
</evidence>
<reference evidence="4" key="1">
    <citation type="submission" date="2016-06" db="UniProtKB">
        <authorList>
            <consortium name="WormBaseParasite"/>
        </authorList>
    </citation>
    <scope>IDENTIFICATION</scope>
</reference>
<feature type="compositionally biased region" description="Polar residues" evidence="1">
    <location>
        <begin position="55"/>
        <end position="66"/>
    </location>
</feature>
<feature type="region of interest" description="Disordered" evidence="1">
    <location>
        <begin position="126"/>
        <end position="168"/>
    </location>
</feature>
<proteinExistence type="predicted"/>
<dbReference type="WBParaSite" id="SSLN_0001178701-mRNA-1">
    <property type="protein sequence ID" value="SSLN_0001178701-mRNA-1"/>
    <property type="gene ID" value="SSLN_0001178701"/>
</dbReference>
<feature type="region of interest" description="Disordered" evidence="1">
    <location>
        <begin position="33"/>
        <end position="73"/>
    </location>
</feature>
<gene>
    <name evidence="2" type="ORF">SSLN_LOCUS11351</name>
</gene>
<evidence type="ECO:0000313" key="2">
    <source>
        <dbReference type="EMBL" id="VDL97736.1"/>
    </source>
</evidence>
<dbReference type="AlphaFoldDB" id="A0A183T4F3"/>
<evidence type="ECO:0000313" key="4">
    <source>
        <dbReference type="WBParaSite" id="SSLN_0001178701-mRNA-1"/>
    </source>
</evidence>